<dbReference type="InterPro" id="IPR036567">
    <property type="entry name" value="RHF-like"/>
</dbReference>
<dbReference type="PANTHER" id="PTHR33231:SF1">
    <property type="entry name" value="30S RIBOSOMAL PROTEIN"/>
    <property type="match status" value="1"/>
</dbReference>
<dbReference type="RefSeq" id="WP_095133734.1">
    <property type="nucleotide sequence ID" value="NZ_NIBG01000008.1"/>
</dbReference>
<dbReference type="AlphaFoldDB" id="A0A267MIE5"/>
<evidence type="ECO:0000313" key="5">
    <source>
        <dbReference type="EMBL" id="PAB59354.1"/>
    </source>
</evidence>
<sequence>MRIKVNGKNVVVTPALKAAVEMKLERFEKYFKEDTEAQVTLGVQKNRQIIEITIPINGSILRVEEATDDMYSAIDKAVDKLNSQIRKHKTRLEKKYRGHNHIKFEHIPAYEEKHVDAKVVKTKRFAIKPMGEEEAILQMELLGHSFYVFTNSETDDVNVIYKRKDGNYGLIEPTF</sequence>
<evidence type="ECO:0000256" key="3">
    <source>
        <dbReference type="HAMAP-Rule" id="MF_00839"/>
    </source>
</evidence>
<dbReference type="InterPro" id="IPR050574">
    <property type="entry name" value="HPF/YfiA_ribosome-assoc"/>
</dbReference>
<comment type="subcellular location">
    <subcellularLocation>
        <location evidence="3">Cytoplasm</location>
    </subcellularLocation>
</comment>
<dbReference type="Gene3D" id="3.30.505.50">
    <property type="entry name" value="Sigma 54 modulation/S30EA ribosomal protein, C-terminal domain"/>
    <property type="match status" value="1"/>
</dbReference>
<evidence type="ECO:0000256" key="1">
    <source>
        <dbReference type="ARBA" id="ARBA00022490"/>
    </source>
</evidence>
<dbReference type="HAMAP" id="MF_00839">
    <property type="entry name" value="HPF"/>
    <property type="match status" value="1"/>
</dbReference>
<evidence type="ECO:0000256" key="2">
    <source>
        <dbReference type="ARBA" id="ARBA00022845"/>
    </source>
</evidence>
<comment type="subunit">
    <text evidence="3">Interacts with 100S ribosomes.</text>
</comment>
<dbReference type="CDD" id="cd00552">
    <property type="entry name" value="RaiA"/>
    <property type="match status" value="1"/>
</dbReference>
<keyword evidence="6" id="KW-1185">Reference proteome</keyword>
<reference evidence="5 6" key="1">
    <citation type="submission" date="2017-06" db="EMBL/GenBank/DDBJ databases">
        <title>Draft genome sequence of anaerobic fermentative bacterium Anaeromicrobium sediminis DY2726D isolated from West Pacific Ocean sediments.</title>
        <authorList>
            <person name="Zeng X."/>
        </authorList>
    </citation>
    <scope>NUCLEOTIDE SEQUENCE [LARGE SCALE GENOMIC DNA]</scope>
    <source>
        <strain evidence="5 6">DY2726D</strain>
    </source>
</reference>
<protein>
    <recommendedName>
        <fullName evidence="3">Ribosome hibernation promoting factor</fullName>
        <shortName evidence="3">HPF</shortName>
    </recommendedName>
</protein>
<gene>
    <name evidence="5" type="primary">raiA</name>
    <name evidence="3" type="synonym">hpf</name>
    <name evidence="5" type="ORF">CCE28_10870</name>
</gene>
<evidence type="ECO:0000313" key="6">
    <source>
        <dbReference type="Proteomes" id="UP000216024"/>
    </source>
</evidence>
<dbReference type="InterPro" id="IPR034694">
    <property type="entry name" value="HPF_long/plastid"/>
</dbReference>
<comment type="function">
    <text evidence="3">Required for dimerization of active 70S ribosomes into 100S ribosomes in stationary phase; 100S ribosomes are translationally inactive and sometimes present during exponential growth.</text>
</comment>
<dbReference type="Pfam" id="PF16321">
    <property type="entry name" value="Ribosom_S30AE_C"/>
    <property type="match status" value="1"/>
</dbReference>
<dbReference type="Pfam" id="PF02482">
    <property type="entry name" value="Ribosomal_S30AE"/>
    <property type="match status" value="1"/>
</dbReference>
<dbReference type="PANTHER" id="PTHR33231">
    <property type="entry name" value="30S RIBOSOMAL PROTEIN"/>
    <property type="match status" value="1"/>
</dbReference>
<dbReference type="EMBL" id="NIBG01000008">
    <property type="protein sequence ID" value="PAB59354.1"/>
    <property type="molecule type" value="Genomic_DNA"/>
</dbReference>
<name>A0A267MIE5_9FIRM</name>
<dbReference type="Gene3D" id="3.30.160.100">
    <property type="entry name" value="Ribosome hibernation promotion factor-like"/>
    <property type="match status" value="1"/>
</dbReference>
<comment type="caution">
    <text evidence="5">The sequence shown here is derived from an EMBL/GenBank/DDBJ whole genome shotgun (WGS) entry which is preliminary data.</text>
</comment>
<dbReference type="Proteomes" id="UP000216024">
    <property type="component" value="Unassembled WGS sequence"/>
</dbReference>
<dbReference type="InterPro" id="IPR038416">
    <property type="entry name" value="Ribosom_S30AE_C_sf"/>
</dbReference>
<evidence type="ECO:0000259" key="4">
    <source>
        <dbReference type="Pfam" id="PF16321"/>
    </source>
</evidence>
<proteinExistence type="inferred from homology"/>
<organism evidence="5 6">
    <name type="scientific">Anaeromicrobium sediminis</name>
    <dbReference type="NCBI Taxonomy" id="1478221"/>
    <lineage>
        <taxon>Bacteria</taxon>
        <taxon>Bacillati</taxon>
        <taxon>Bacillota</taxon>
        <taxon>Clostridia</taxon>
        <taxon>Peptostreptococcales</taxon>
        <taxon>Thermotaleaceae</taxon>
        <taxon>Anaeromicrobium</taxon>
    </lineage>
</organism>
<dbReference type="GO" id="GO:0045900">
    <property type="term" value="P:negative regulation of translational elongation"/>
    <property type="evidence" value="ECO:0007669"/>
    <property type="project" value="TreeGrafter"/>
</dbReference>
<feature type="domain" description="Sigma 54 modulation/S30EA ribosomal protein C-terminal" evidence="4">
    <location>
        <begin position="117"/>
        <end position="170"/>
    </location>
</feature>
<dbReference type="GO" id="GO:0022627">
    <property type="term" value="C:cytosolic small ribosomal subunit"/>
    <property type="evidence" value="ECO:0007669"/>
    <property type="project" value="TreeGrafter"/>
</dbReference>
<dbReference type="OrthoDB" id="9794975at2"/>
<dbReference type="FunFam" id="3.30.505.50:FF:000001">
    <property type="entry name" value="Ribosome hibernation promoting factor"/>
    <property type="match status" value="1"/>
</dbReference>
<accession>A0A267MIE5</accession>
<keyword evidence="2 3" id="KW-0810">Translation regulation</keyword>
<keyword evidence="1 3" id="KW-0963">Cytoplasm</keyword>
<dbReference type="SUPFAM" id="SSF69754">
    <property type="entry name" value="Ribosome binding protein Y (YfiA homologue)"/>
    <property type="match status" value="1"/>
</dbReference>
<dbReference type="GO" id="GO:0043024">
    <property type="term" value="F:ribosomal small subunit binding"/>
    <property type="evidence" value="ECO:0007669"/>
    <property type="project" value="TreeGrafter"/>
</dbReference>
<dbReference type="InterPro" id="IPR032528">
    <property type="entry name" value="Ribosom_S30AE_C"/>
</dbReference>
<dbReference type="InterPro" id="IPR003489">
    <property type="entry name" value="RHF/RaiA"/>
</dbReference>
<comment type="similarity">
    <text evidence="3">Belongs to the HPF/YfiA ribosome-associated protein family. Long HPF subfamily.</text>
</comment>
<dbReference type="NCBIfam" id="TIGR00741">
    <property type="entry name" value="yfiA"/>
    <property type="match status" value="1"/>
</dbReference>